<keyword evidence="2" id="KW-1185">Reference proteome</keyword>
<evidence type="ECO:0000313" key="2">
    <source>
        <dbReference type="Proteomes" id="UP000003704"/>
    </source>
</evidence>
<organism evidence="1 2">
    <name type="scientific">Hydrocarboniphaga effusa AP103</name>
    <dbReference type="NCBI Taxonomy" id="1172194"/>
    <lineage>
        <taxon>Bacteria</taxon>
        <taxon>Pseudomonadati</taxon>
        <taxon>Pseudomonadota</taxon>
        <taxon>Gammaproteobacteria</taxon>
        <taxon>Nevskiales</taxon>
        <taxon>Nevskiaceae</taxon>
        <taxon>Hydrocarboniphaga</taxon>
    </lineage>
</organism>
<reference evidence="1 2" key="1">
    <citation type="journal article" date="2012" name="J. Bacteriol.">
        <title>Genome Sequence of n-Alkane-Degrading Hydrocarboniphaga effusa Strain AP103T (ATCC BAA-332T).</title>
        <authorList>
            <person name="Chang H.K."/>
            <person name="Zylstra G.J."/>
            <person name="Chae J.C."/>
        </authorList>
    </citation>
    <scope>NUCLEOTIDE SEQUENCE [LARGE SCALE GENOMIC DNA]</scope>
    <source>
        <strain evidence="1 2">AP103</strain>
    </source>
</reference>
<proteinExistence type="predicted"/>
<dbReference type="Proteomes" id="UP000003704">
    <property type="component" value="Unassembled WGS sequence"/>
</dbReference>
<name>I7ZKD5_9GAMM</name>
<protein>
    <submittedName>
        <fullName evidence="1">Uncharacterized protein</fullName>
    </submittedName>
</protein>
<dbReference type="STRING" id="1172194.WQQ_23690"/>
<dbReference type="RefSeq" id="WP_007185312.1">
    <property type="nucleotide sequence ID" value="NZ_AKGD01000001.1"/>
</dbReference>
<dbReference type="EMBL" id="AKGD01000001">
    <property type="protein sequence ID" value="EIT72232.1"/>
    <property type="molecule type" value="Genomic_DNA"/>
</dbReference>
<gene>
    <name evidence="1" type="ORF">WQQ_23690</name>
</gene>
<accession>I7ZKD5</accession>
<sequence length="81" mass="9066">MTSDDLTKTHPIGSNWLFSWTDEYLVTVSGHTRRGIKVSYRRHSTKGSKHTLKAGIFQPEELVPVPRNGRSEASANDVPES</sequence>
<dbReference type="OrthoDB" id="9916207at2"/>
<evidence type="ECO:0000313" key="1">
    <source>
        <dbReference type="EMBL" id="EIT72232.1"/>
    </source>
</evidence>
<dbReference type="AlphaFoldDB" id="I7ZKD5"/>
<comment type="caution">
    <text evidence="1">The sequence shown here is derived from an EMBL/GenBank/DDBJ whole genome shotgun (WGS) entry which is preliminary data.</text>
</comment>